<dbReference type="Proteomes" id="UP000672032">
    <property type="component" value="Chromosome 7"/>
</dbReference>
<protein>
    <submittedName>
        <fullName evidence="2">Uncharacterized protein</fullName>
    </submittedName>
</protein>
<feature type="compositionally biased region" description="Polar residues" evidence="1">
    <location>
        <begin position="362"/>
        <end position="374"/>
    </location>
</feature>
<feature type="region of interest" description="Disordered" evidence="1">
    <location>
        <begin position="356"/>
        <end position="380"/>
    </location>
</feature>
<evidence type="ECO:0000256" key="1">
    <source>
        <dbReference type="SAM" id="MobiDB-lite"/>
    </source>
</evidence>
<dbReference type="EMBL" id="CP063411">
    <property type="protein sequence ID" value="QSZ36578.1"/>
    <property type="molecule type" value="Genomic_DNA"/>
</dbReference>
<feature type="region of interest" description="Disordered" evidence="1">
    <location>
        <begin position="46"/>
        <end position="65"/>
    </location>
</feature>
<dbReference type="OrthoDB" id="3524154at2759"/>
<dbReference type="PANTHER" id="PTHR35392:SF1">
    <property type="entry name" value="ZN(II)2CYS6 TRANSCRIPTION FACTOR (EUROFUNG)"/>
    <property type="match status" value="1"/>
</dbReference>
<reference evidence="2" key="1">
    <citation type="submission" date="2020-10" db="EMBL/GenBank/DDBJ databases">
        <title>Genome Sequence of Monilinia vaccinii-corymbosi Sheds Light on Mummy Berry Disease Infection of Blueberry and Mating Type.</title>
        <authorList>
            <person name="Yow A.G."/>
            <person name="Zhang Y."/>
            <person name="Bansal K."/>
            <person name="Eacker S.M."/>
            <person name="Sullivan S."/>
            <person name="Liachko I."/>
            <person name="Cubeta M.A."/>
            <person name="Rollins J.A."/>
            <person name="Ashrafi H."/>
        </authorList>
    </citation>
    <scope>NUCLEOTIDE SEQUENCE</scope>
    <source>
        <strain evidence="2">RL-1</strain>
    </source>
</reference>
<feature type="compositionally biased region" description="Polar residues" evidence="1">
    <location>
        <begin position="50"/>
        <end position="59"/>
    </location>
</feature>
<feature type="region of interest" description="Disordered" evidence="1">
    <location>
        <begin position="309"/>
        <end position="333"/>
    </location>
</feature>
<gene>
    <name evidence="2" type="ORF">DSL72_006458</name>
</gene>
<organism evidence="2 3">
    <name type="scientific">Monilinia vaccinii-corymbosi</name>
    <dbReference type="NCBI Taxonomy" id="61207"/>
    <lineage>
        <taxon>Eukaryota</taxon>
        <taxon>Fungi</taxon>
        <taxon>Dikarya</taxon>
        <taxon>Ascomycota</taxon>
        <taxon>Pezizomycotina</taxon>
        <taxon>Leotiomycetes</taxon>
        <taxon>Helotiales</taxon>
        <taxon>Sclerotiniaceae</taxon>
        <taxon>Monilinia</taxon>
    </lineage>
</organism>
<keyword evidence="3" id="KW-1185">Reference proteome</keyword>
<feature type="compositionally biased region" description="Polar residues" evidence="1">
    <location>
        <begin position="317"/>
        <end position="331"/>
    </location>
</feature>
<dbReference type="InterPro" id="IPR052973">
    <property type="entry name" value="Fungal_sec-metab_reg_TF"/>
</dbReference>
<dbReference type="PANTHER" id="PTHR35392">
    <property type="entry name" value="ZN(II)2CYS6 TRANSCRIPTION FACTOR (EUROFUNG)-RELATED-RELATED"/>
    <property type="match status" value="1"/>
</dbReference>
<proteinExistence type="predicted"/>
<dbReference type="AlphaFoldDB" id="A0A8A3PMG7"/>
<evidence type="ECO:0000313" key="2">
    <source>
        <dbReference type="EMBL" id="QSZ36578.1"/>
    </source>
</evidence>
<evidence type="ECO:0000313" key="3">
    <source>
        <dbReference type="Proteomes" id="UP000672032"/>
    </source>
</evidence>
<sequence>MLRREIVLDTEFQSVFNDTFSLTSVAYKANLCYLYSYVYEDPVRTANPREGSSQSSDAMRQSPRDPRCFPYMNINSNLSIYIQLMTFRKGSAEKISIDVPDDSQVETARCLSRRLNFRFRYSYDTRKAIITRDSSFRSLGLPDLNDFESDMQGLFYHEYTNIRDANTDVEISSYQDFATPLPEFSGDFGLSAHNIGFSDELFSDASLNLDDATFDNLISDFQSEQIGGDMPPDWSDLVDIADHHDNPDTDMPDSTRLEESGFGDILEACDTTQLEIRAPATVRSHNPITDIPAWRNISPGPVAVLDVPTPRPLSRADSFQSMPSDNPQSKGMNIAIKPSLTRSEYSLSNTPSSYQEGVFSSAPGSSSVPTTYGSSPRRMGPLDSVTRAKANAVKAIGACWRCKFLRKPCDAQKCCSQCEGKQGGPWHSIGCKRGDIKNRMLLVSLCPKKTVASSRSSTMSDMDRPWLYANHHLLEIFQQREKDLLPSIMNTPNPTKVDTFLQNFKTGEPLLVGLQQTRLPLMERLKKTTRAVLKPLDDCILAILWGLLECECALKAIHPWMSLHNGTLRDFIILLNSAALYQASVGSNQLIAYSLACLRTCIEALHANASGGLQGAHEACEASLCLVDCTRNIELQLAQYLDELSRVIFLKVNMRTRIWWLSTFYSLCIQGVIRQTLISLSCNDQGEMSHTEKLRSTQYLHIAVRLFTASSGNHDPLIRDWSSESALASLEDGAPRIEDYQDAQLAVKQADWRRGGITKSGSYLKNLFDDHGGILPETDGESANPQL</sequence>
<accession>A0A8A3PMG7</accession>
<name>A0A8A3PMG7_9HELO</name>